<dbReference type="GO" id="GO:0008295">
    <property type="term" value="P:spermidine biosynthetic process"/>
    <property type="evidence" value="ECO:0007669"/>
    <property type="project" value="UniProtKB-KW"/>
</dbReference>
<evidence type="ECO:0000259" key="7">
    <source>
        <dbReference type="PROSITE" id="PS51006"/>
    </source>
</evidence>
<evidence type="ECO:0000256" key="5">
    <source>
        <dbReference type="PROSITE-ProRule" id="PRU00354"/>
    </source>
</evidence>
<dbReference type="CDD" id="cd02440">
    <property type="entry name" value="AdoMet_MTases"/>
    <property type="match status" value="1"/>
</dbReference>
<dbReference type="PROSITE" id="PS51006">
    <property type="entry name" value="PABS_2"/>
    <property type="match status" value="1"/>
</dbReference>
<organism evidence="8 9">
    <name type="scientific">Zooshikella ganghwensis</name>
    <dbReference type="NCBI Taxonomy" id="202772"/>
    <lineage>
        <taxon>Bacteria</taxon>
        <taxon>Pseudomonadati</taxon>
        <taxon>Pseudomonadota</taxon>
        <taxon>Gammaproteobacteria</taxon>
        <taxon>Oceanospirillales</taxon>
        <taxon>Zooshikellaceae</taxon>
        <taxon>Zooshikella</taxon>
    </lineage>
</organism>
<feature type="transmembrane region" description="Helical" evidence="6">
    <location>
        <begin position="445"/>
        <end position="464"/>
    </location>
</feature>
<dbReference type="InterPro" id="IPR001045">
    <property type="entry name" value="Spermi_synthase"/>
</dbReference>
<keyword evidence="4 5" id="KW-0620">Polyamine biosynthesis</keyword>
<feature type="domain" description="PABS" evidence="7">
    <location>
        <begin position="543"/>
        <end position="711"/>
    </location>
</feature>
<feature type="transmembrane region" description="Helical" evidence="6">
    <location>
        <begin position="392"/>
        <end position="415"/>
    </location>
</feature>
<keyword evidence="9" id="KW-1185">Reference proteome</keyword>
<dbReference type="RefSeq" id="WP_094788373.1">
    <property type="nucleotide sequence ID" value="NZ_NDXW01000001.1"/>
</dbReference>
<dbReference type="InterPro" id="IPR030374">
    <property type="entry name" value="PABS"/>
</dbReference>
<dbReference type="EMBL" id="NDXW01000001">
    <property type="protein sequence ID" value="RDH45407.1"/>
    <property type="molecule type" value="Genomic_DNA"/>
</dbReference>
<comment type="caution">
    <text evidence="8">The sequence shown here is derived from an EMBL/GenBank/DDBJ whole genome shotgun (WGS) entry which is preliminary data.</text>
</comment>
<comment type="similarity">
    <text evidence="1">Belongs to the spermidine/spermine synthase family.</text>
</comment>
<dbReference type="Proteomes" id="UP000257039">
    <property type="component" value="Unassembled WGS sequence"/>
</dbReference>
<dbReference type="GO" id="GO:0004766">
    <property type="term" value="F:spermidine synthase activity"/>
    <property type="evidence" value="ECO:0007669"/>
    <property type="project" value="TreeGrafter"/>
</dbReference>
<evidence type="ECO:0000256" key="1">
    <source>
        <dbReference type="ARBA" id="ARBA00007867"/>
    </source>
</evidence>
<dbReference type="PANTHER" id="PTHR11558">
    <property type="entry name" value="SPERMIDINE/SPERMINE SYNTHASE"/>
    <property type="match status" value="1"/>
</dbReference>
<feature type="transmembrane region" description="Helical" evidence="6">
    <location>
        <begin position="126"/>
        <end position="147"/>
    </location>
</feature>
<feature type="transmembrane region" description="Helical" evidence="6">
    <location>
        <begin position="168"/>
        <end position="192"/>
    </location>
</feature>
<keyword evidence="6" id="KW-0812">Transmembrane</keyword>
<name>A0A4P9VRY8_9GAMM</name>
<feature type="transmembrane region" description="Helical" evidence="6">
    <location>
        <begin position="50"/>
        <end position="70"/>
    </location>
</feature>
<accession>A0A4P9VRY8</accession>
<feature type="transmembrane region" description="Helical" evidence="6">
    <location>
        <begin position="240"/>
        <end position="262"/>
    </location>
</feature>
<protein>
    <submittedName>
        <fullName evidence="8">Spermidine synthase</fullName>
    </submittedName>
</protein>
<evidence type="ECO:0000313" key="9">
    <source>
        <dbReference type="Proteomes" id="UP000257039"/>
    </source>
</evidence>
<keyword evidence="2 5" id="KW-0808">Transferase</keyword>
<dbReference type="InterPro" id="IPR036259">
    <property type="entry name" value="MFS_trans_sf"/>
</dbReference>
<dbReference type="SUPFAM" id="SSF103473">
    <property type="entry name" value="MFS general substrate transporter"/>
    <property type="match status" value="1"/>
</dbReference>
<dbReference type="InterPro" id="IPR029063">
    <property type="entry name" value="SAM-dependent_MTases_sf"/>
</dbReference>
<evidence type="ECO:0000313" key="8">
    <source>
        <dbReference type="EMBL" id="RDH45407.1"/>
    </source>
</evidence>
<reference evidence="8 9" key="1">
    <citation type="submission" date="2017-04" db="EMBL/GenBank/DDBJ databases">
        <title>Draft genome sequence of Zooshikella ganghwensis VG4 isolated from Red Sea sediments.</title>
        <authorList>
            <person name="Rehman Z."/>
            <person name="Alam I."/>
            <person name="Kamau A."/>
            <person name="Bajic V."/>
            <person name="Leiknes T."/>
        </authorList>
    </citation>
    <scope>NUCLEOTIDE SEQUENCE [LARGE SCALE GENOMIC DNA]</scope>
    <source>
        <strain evidence="8 9">VG4</strain>
    </source>
</reference>
<dbReference type="Gene3D" id="1.20.1250.20">
    <property type="entry name" value="MFS general substrate transporter like domains"/>
    <property type="match status" value="1"/>
</dbReference>
<evidence type="ECO:0000256" key="4">
    <source>
        <dbReference type="ARBA" id="ARBA00023115"/>
    </source>
</evidence>
<keyword evidence="6" id="KW-0472">Membrane</keyword>
<sequence>MENVDSTTLPKQDIILKYILLLAFFISGFSGLIYESIWTHYLKLFLGHSAYAQTLVLSIFMGGMALGAWLASKYLHKVNNYFLAYAIIEAIIGVAALSFHTVYVLITDFSYNTAFQWFESEASIELYKWILSSILILPQTVLLGSTFPLMSTGFVQRFPKSKGYSLSILYFSNSFGAAIGVLISGFVLINLVGLPGTLLTAGLLNFLVALLSWAVSKMLVTESIEPPHLSSNESTSHHLLKIMLIVAAFTGAASFMYEIAWVRMLSMVLGSSVHSFELMLSAFILGLAIGGFWIRNKLHKLKNPIKTLANIQIIMGLLSASTIVFYNQIFDLMAFTLQALNRTEEGYIYFNLISHSICLFVMLPATICAGMTLPLITYLLLEKGYNSRAIGWVYSANTVGSIIGIIFASQIIMPILGLEHLVVFGSLIDIILGLLILYYFNKVNIAIPVLTLFAPLLVINFFNFDPIRMSSGVFRTGHIPHNEKLEVLFSRHGKTATVAVTQFNKDNKSMAISTNGKPDAGVNSLNSKPSGDEPTMLLTGALPLAFSSNPENVAVIGIGSGLSSQVVLSSDSVKHVDTIEIEPEMVKGAKLFAPRNNLTFNDSRSKIVIGDARTFFHSSSKHYDIIISEPSNPWVSGVASLFTTEFYKLISNSLSNNGIYAQWIHIYEFDIYLLASILSAISHNFEDYMIFSTNYVDLLIISSNNQLNLSNINNIFKHQKIKKELSRIGHFKTDDLLIHYLTNKSQSLFLTKSIKPNSDYFPVVQQKADKYRFLKKSASPIHQLRLSPFFKEEEISFKKINTSQNNSFIYSTHSKASKEFTKNIKSDMIYILSQQKNLCSQENLTNIILNSISTKLNLIYTYTSKQQIEETTNILKPKNCRNPKIDNLLDALMSIHTNKHERVITSINNLKNLGLNSEQLNINLIYSLIKTNKLEEAKKVFYNSGLYKNKVASSFFVNLFHELDTN</sequence>
<proteinExistence type="inferred from homology"/>
<feature type="transmembrane region" description="Helical" evidence="6">
    <location>
        <begin position="198"/>
        <end position="220"/>
    </location>
</feature>
<evidence type="ECO:0000256" key="3">
    <source>
        <dbReference type="ARBA" id="ARBA00023066"/>
    </source>
</evidence>
<dbReference type="GO" id="GO:0005829">
    <property type="term" value="C:cytosol"/>
    <property type="evidence" value="ECO:0007669"/>
    <property type="project" value="TreeGrafter"/>
</dbReference>
<evidence type="ECO:0000256" key="6">
    <source>
        <dbReference type="SAM" id="Phobius"/>
    </source>
</evidence>
<feature type="transmembrane region" description="Helical" evidence="6">
    <location>
        <begin position="82"/>
        <end position="106"/>
    </location>
</feature>
<dbReference type="AlphaFoldDB" id="A0A4P9VRY8"/>
<evidence type="ECO:0000256" key="2">
    <source>
        <dbReference type="ARBA" id="ARBA00022679"/>
    </source>
</evidence>
<keyword evidence="3" id="KW-0745">Spermidine biosynthesis</keyword>
<feature type="transmembrane region" description="Helical" evidence="6">
    <location>
        <begin position="274"/>
        <end position="295"/>
    </location>
</feature>
<dbReference type="Gene3D" id="3.40.50.150">
    <property type="entry name" value="Vaccinia Virus protein VP39"/>
    <property type="match status" value="1"/>
</dbReference>
<dbReference type="Pfam" id="PF01564">
    <property type="entry name" value="Spermine_synth"/>
    <property type="match status" value="1"/>
</dbReference>
<dbReference type="PANTHER" id="PTHR11558:SF11">
    <property type="entry name" value="SPERMIDINE SYNTHASE"/>
    <property type="match status" value="1"/>
</dbReference>
<feature type="transmembrane region" description="Helical" evidence="6">
    <location>
        <begin position="307"/>
        <end position="327"/>
    </location>
</feature>
<comment type="caution">
    <text evidence="5">Lacks conserved residue(s) required for the propagation of feature annotation.</text>
</comment>
<dbReference type="SUPFAM" id="SSF53335">
    <property type="entry name" value="S-adenosyl-L-methionine-dependent methyltransferases"/>
    <property type="match status" value="1"/>
</dbReference>
<gene>
    <name evidence="8" type="ORF">B9G39_19210</name>
</gene>
<keyword evidence="6" id="KW-1133">Transmembrane helix</keyword>
<feature type="transmembrane region" description="Helical" evidence="6">
    <location>
        <begin position="421"/>
        <end position="440"/>
    </location>
</feature>
<feature type="transmembrane region" description="Helical" evidence="6">
    <location>
        <begin position="18"/>
        <end position="38"/>
    </location>
</feature>
<feature type="transmembrane region" description="Helical" evidence="6">
    <location>
        <begin position="347"/>
        <end position="380"/>
    </location>
</feature>